<evidence type="ECO:0000256" key="1">
    <source>
        <dbReference type="SAM" id="MobiDB-lite"/>
    </source>
</evidence>
<evidence type="ECO:0008006" key="4">
    <source>
        <dbReference type="Google" id="ProtNLM"/>
    </source>
</evidence>
<feature type="region of interest" description="Disordered" evidence="1">
    <location>
        <begin position="116"/>
        <end position="138"/>
    </location>
</feature>
<reference evidence="3" key="1">
    <citation type="journal article" date="2019" name="Int. J. Syst. Evol. Microbiol.">
        <title>The Global Catalogue of Microorganisms (GCM) 10K type strain sequencing project: providing services to taxonomists for standard genome sequencing and annotation.</title>
        <authorList>
            <consortium name="The Broad Institute Genomics Platform"/>
            <consortium name="The Broad Institute Genome Sequencing Center for Infectious Disease"/>
            <person name="Wu L."/>
            <person name="Ma J."/>
        </authorList>
    </citation>
    <scope>NUCLEOTIDE SEQUENCE [LARGE SCALE GENOMIC DNA]</scope>
    <source>
        <strain evidence="3">CGMCC 1.15922</strain>
    </source>
</reference>
<organism evidence="2 3">
    <name type="scientific">Thalassotalea profundi</name>
    <dbReference type="NCBI Taxonomy" id="2036687"/>
    <lineage>
        <taxon>Bacteria</taxon>
        <taxon>Pseudomonadati</taxon>
        <taxon>Pseudomonadota</taxon>
        <taxon>Gammaproteobacteria</taxon>
        <taxon>Alteromonadales</taxon>
        <taxon>Colwelliaceae</taxon>
        <taxon>Thalassotalea</taxon>
    </lineage>
</organism>
<keyword evidence="3" id="KW-1185">Reference proteome</keyword>
<dbReference type="EMBL" id="BNAH01000016">
    <property type="protein sequence ID" value="GHF00661.1"/>
    <property type="molecule type" value="Genomic_DNA"/>
</dbReference>
<evidence type="ECO:0000313" key="3">
    <source>
        <dbReference type="Proteomes" id="UP000626370"/>
    </source>
</evidence>
<gene>
    <name evidence="2" type="ORF">GCM10011501_32640</name>
</gene>
<dbReference type="Proteomes" id="UP000626370">
    <property type="component" value="Unassembled WGS sequence"/>
</dbReference>
<proteinExistence type="predicted"/>
<protein>
    <recommendedName>
        <fullName evidence="4">DUF2796 domain-containing protein</fullName>
    </recommendedName>
</protein>
<dbReference type="Pfam" id="PF10986">
    <property type="entry name" value="ZrgA"/>
    <property type="match status" value="1"/>
</dbReference>
<dbReference type="InterPro" id="IPR021253">
    <property type="entry name" value="ZrgA-like"/>
</dbReference>
<accession>A0ABQ3J0Z3</accession>
<comment type="caution">
    <text evidence="2">The sequence shown here is derived from an EMBL/GenBank/DDBJ whole genome shotgun (WGS) entry which is preliminary data.</text>
</comment>
<sequence>MKKSLNNLIYIVILLTSLFLHNRSLSKANSEFSSHTHGISELTIAIENQWLEIEIISPAINIVGFEHKAITETELAAVKNSASLLSKHEHIFIFTGGNCVINNQTINMSSIAPNMPSGDSKHLHSHKNNNEYKTHHHQNTDHGEVIANYRYHCKKSSTLSAITVKVFDLFVGISQINTVWITENQQGSVILNPTNKVINLR</sequence>
<evidence type="ECO:0000313" key="2">
    <source>
        <dbReference type="EMBL" id="GHF00661.1"/>
    </source>
</evidence>
<feature type="compositionally biased region" description="Basic and acidic residues" evidence="1">
    <location>
        <begin position="128"/>
        <end position="138"/>
    </location>
</feature>
<name>A0ABQ3J0Z3_9GAMM</name>